<keyword evidence="6" id="KW-1185">Reference proteome</keyword>
<organism evidence="5 6">
    <name type="scientific">Dunaliella salina</name>
    <name type="common">Green alga</name>
    <name type="synonym">Protococcus salinus</name>
    <dbReference type="NCBI Taxonomy" id="3046"/>
    <lineage>
        <taxon>Eukaryota</taxon>
        <taxon>Viridiplantae</taxon>
        <taxon>Chlorophyta</taxon>
        <taxon>core chlorophytes</taxon>
        <taxon>Chlorophyceae</taxon>
        <taxon>CS clade</taxon>
        <taxon>Chlamydomonadales</taxon>
        <taxon>Dunaliellaceae</taxon>
        <taxon>Dunaliella</taxon>
    </lineage>
</organism>
<comment type="caution">
    <text evidence="5">The sequence shown here is derived from an EMBL/GenBank/DDBJ whole genome shotgun (WGS) entry which is preliminary data.</text>
</comment>
<evidence type="ECO:0000256" key="1">
    <source>
        <dbReference type="ARBA" id="ARBA00010142"/>
    </source>
</evidence>
<dbReference type="GO" id="GO:0016787">
    <property type="term" value="F:hydrolase activity"/>
    <property type="evidence" value="ECO:0007669"/>
    <property type="project" value="UniProtKB-KW"/>
</dbReference>
<dbReference type="InterPro" id="IPR001806">
    <property type="entry name" value="Small_GTPase"/>
</dbReference>
<keyword evidence="4" id="KW-0449">Lipoprotein</keyword>
<keyword evidence="2" id="KW-0547">Nucleotide-binding</keyword>
<dbReference type="PANTHER" id="PTHR24072">
    <property type="entry name" value="RHO FAMILY GTPASE"/>
    <property type="match status" value="1"/>
</dbReference>
<keyword evidence="5" id="KW-0378">Hydrolase</keyword>
<evidence type="ECO:0000256" key="2">
    <source>
        <dbReference type="ARBA" id="ARBA00022741"/>
    </source>
</evidence>
<accession>A0ABQ7H3G3</accession>
<dbReference type="SUPFAM" id="SSF52540">
    <property type="entry name" value="P-loop containing nucleoside triphosphate hydrolases"/>
    <property type="match status" value="1"/>
</dbReference>
<dbReference type="Gene3D" id="3.40.50.300">
    <property type="entry name" value="P-loop containing nucleotide triphosphate hydrolases"/>
    <property type="match status" value="1"/>
</dbReference>
<dbReference type="Proteomes" id="UP000815325">
    <property type="component" value="Unassembled WGS sequence"/>
</dbReference>
<name>A0ABQ7H3G3_DUNSA</name>
<protein>
    <submittedName>
        <fullName evidence="5">P-loop containing nucleoside triphosphate hydrolase protein</fullName>
    </submittedName>
</protein>
<sequence>MSGITVTVKVAVVGDAGTGKTTLISTACKGVFDGRPVPVLPPARLPSDFTSSLVPMVVTDTSSRPEDQAVVDLVLQTSDVIVVCFDATRQPTLDSIRNFWYTRTQRLNPDAPMVLSCRVEAAVQDLPSVEVCLNVSAKQQRNVGDIFEYALKGVLYPLQPLYDR</sequence>
<evidence type="ECO:0000313" key="5">
    <source>
        <dbReference type="EMBL" id="KAF5841405.1"/>
    </source>
</evidence>
<comment type="similarity">
    <text evidence="1">Belongs to the small GTPase superfamily. Rho family.</text>
</comment>
<evidence type="ECO:0000313" key="6">
    <source>
        <dbReference type="Proteomes" id="UP000815325"/>
    </source>
</evidence>
<dbReference type="Pfam" id="PF00071">
    <property type="entry name" value="Ras"/>
    <property type="match status" value="1"/>
</dbReference>
<evidence type="ECO:0000256" key="3">
    <source>
        <dbReference type="ARBA" id="ARBA00023134"/>
    </source>
</evidence>
<proteinExistence type="inferred from homology"/>
<gene>
    <name evidence="5" type="ORF">DUNSADRAFT_13068</name>
</gene>
<keyword evidence="3" id="KW-0342">GTP-binding</keyword>
<dbReference type="PRINTS" id="PR00449">
    <property type="entry name" value="RASTRNSFRMNG"/>
</dbReference>
<evidence type="ECO:0000256" key="4">
    <source>
        <dbReference type="ARBA" id="ARBA00023288"/>
    </source>
</evidence>
<dbReference type="SMART" id="SM00174">
    <property type="entry name" value="RHO"/>
    <property type="match status" value="1"/>
</dbReference>
<dbReference type="InterPro" id="IPR003578">
    <property type="entry name" value="Small_GTPase_Rho"/>
</dbReference>
<dbReference type="EMBL" id="MU069486">
    <property type="protein sequence ID" value="KAF5841405.1"/>
    <property type="molecule type" value="Genomic_DNA"/>
</dbReference>
<reference evidence="5" key="1">
    <citation type="submission" date="2017-08" db="EMBL/GenBank/DDBJ databases">
        <authorList>
            <person name="Polle J.E."/>
            <person name="Barry K."/>
            <person name="Cushman J."/>
            <person name="Schmutz J."/>
            <person name="Tran D."/>
            <person name="Hathwaick L.T."/>
            <person name="Yim W.C."/>
            <person name="Jenkins J."/>
            <person name="Mckie-Krisberg Z.M."/>
            <person name="Prochnik S."/>
            <person name="Lindquist E."/>
            <person name="Dockter R.B."/>
            <person name="Adam C."/>
            <person name="Molina H."/>
            <person name="Bunkerborg J."/>
            <person name="Jin E."/>
            <person name="Buchheim M."/>
            <person name="Magnuson J."/>
        </authorList>
    </citation>
    <scope>NUCLEOTIDE SEQUENCE</scope>
    <source>
        <strain evidence="5">CCAP 19/18</strain>
    </source>
</reference>
<dbReference type="InterPro" id="IPR027417">
    <property type="entry name" value="P-loop_NTPase"/>
</dbReference>